<evidence type="ECO:0000313" key="2">
    <source>
        <dbReference type="Proteomes" id="UP001443914"/>
    </source>
</evidence>
<comment type="caution">
    <text evidence="1">The sequence shown here is derived from an EMBL/GenBank/DDBJ whole genome shotgun (WGS) entry which is preliminary data.</text>
</comment>
<sequence length="464" mass="52879">MEATWDDQMMWSCAEDELVIPGWVKALDLDVDDDVYFSNVMVPEPKPQSDEDVVQPGDDLVVQDVPPPKKVKFHPDPDDAVLQQLLGNAQAQCTQRHKYSERAMDTLAKDMVVKILYHNSPNWNDLRQKCLAADDLVLYHNSIEGAASLVCMIYNKVSLFRYGHERTSNKQIEALLEEVLAQGVKACPDHKVGKLIVRLTADNDKYSFVTEGNLAEMLTYYPCKIPTGCLADDQGHGSEKNEDQVFKDITKVVRAMNQCSLPILKVDDHTRLLTNFLKKESHKEIHGLVCDAMVRVKSDAMERFDEDDDIFGCLWVLLFGLSSNIRLMLQGHLSRVTAPLFELYNAGLCHIPSEILDIVEVAEIRRMALGSRFIRRSYLIWAFYELGYELPRKIHDAIEEFTPDDKDVPPYHIYMAAIKIAEYCRGGSMQFEHFLYAVIFSKGEDGHVGEEMDETVTSYINFLQ</sequence>
<proteinExistence type="predicted"/>
<dbReference type="Proteomes" id="UP001443914">
    <property type="component" value="Unassembled WGS sequence"/>
</dbReference>
<dbReference type="EMBL" id="JBDFQZ010000007">
    <property type="protein sequence ID" value="KAK9706965.1"/>
    <property type="molecule type" value="Genomic_DNA"/>
</dbReference>
<evidence type="ECO:0000313" key="1">
    <source>
        <dbReference type="EMBL" id="KAK9706965.1"/>
    </source>
</evidence>
<protein>
    <submittedName>
        <fullName evidence="1">Uncharacterized protein</fullName>
    </submittedName>
</protein>
<dbReference type="AlphaFoldDB" id="A0AAW1JRM7"/>
<name>A0AAW1JRM7_SAPOF</name>
<gene>
    <name evidence="1" type="ORF">RND81_07G164100</name>
</gene>
<reference evidence="1" key="1">
    <citation type="submission" date="2024-03" db="EMBL/GenBank/DDBJ databases">
        <title>WGS assembly of Saponaria officinalis var. Norfolk2.</title>
        <authorList>
            <person name="Jenkins J."/>
            <person name="Shu S."/>
            <person name="Grimwood J."/>
            <person name="Barry K."/>
            <person name="Goodstein D."/>
            <person name="Schmutz J."/>
            <person name="Leebens-Mack J."/>
            <person name="Osbourn A."/>
        </authorList>
    </citation>
    <scope>NUCLEOTIDE SEQUENCE [LARGE SCALE GENOMIC DNA]</scope>
    <source>
        <strain evidence="1">JIC</strain>
    </source>
</reference>
<accession>A0AAW1JRM7</accession>
<organism evidence="1 2">
    <name type="scientific">Saponaria officinalis</name>
    <name type="common">Common soapwort</name>
    <name type="synonym">Lychnis saponaria</name>
    <dbReference type="NCBI Taxonomy" id="3572"/>
    <lineage>
        <taxon>Eukaryota</taxon>
        <taxon>Viridiplantae</taxon>
        <taxon>Streptophyta</taxon>
        <taxon>Embryophyta</taxon>
        <taxon>Tracheophyta</taxon>
        <taxon>Spermatophyta</taxon>
        <taxon>Magnoliopsida</taxon>
        <taxon>eudicotyledons</taxon>
        <taxon>Gunneridae</taxon>
        <taxon>Pentapetalae</taxon>
        <taxon>Caryophyllales</taxon>
        <taxon>Caryophyllaceae</taxon>
        <taxon>Caryophylleae</taxon>
        <taxon>Saponaria</taxon>
    </lineage>
</organism>
<keyword evidence="2" id="KW-1185">Reference proteome</keyword>